<dbReference type="Pfam" id="PF02321">
    <property type="entry name" value="OEP"/>
    <property type="match status" value="2"/>
</dbReference>
<dbReference type="PANTHER" id="PTHR30203">
    <property type="entry name" value="OUTER MEMBRANE CATION EFFLUX PROTEIN"/>
    <property type="match status" value="1"/>
</dbReference>
<name>A0A2N9X5V3_9NEIS</name>
<dbReference type="EMBL" id="MEIL01000029">
    <property type="protein sequence ID" value="PIT38556.1"/>
    <property type="molecule type" value="Genomic_DNA"/>
</dbReference>
<comment type="similarity">
    <text evidence="1 2">Belongs to the outer membrane factor (OMF) (TC 1.B.17) family.</text>
</comment>
<dbReference type="SUPFAM" id="SSF56954">
    <property type="entry name" value="Outer membrane efflux proteins (OEP)"/>
    <property type="match status" value="1"/>
</dbReference>
<sequence>MNRLRLSVLFSSTLLLCACIGAPQYQGPPSVQMPKQWTLSEKDNEPAEALEQWWQNFHDPVLDRLINEGLANNHDIRHAVLKIEEARAVLAGTRSGFWPTADAEGRSTRSRNSESVSLPNQHYQTRNYVGTAITWEIDLFGRVRNSVAADTARYEQLQEDADAIRLSVASEIVRSYFDMRSAQAQLQAQESILGALLGTRKIVLRRVQAGDLAQIEIQNIDTRLLSAQAAIPEIQSRIRAEALALSILTGGQPNKELFLVSTAIPIRSLPTIPAGSPADILRRRPDIRAAERQLAASNAEVGVAVAAQFPQLTINANGGFDALSPVKLVRSSNESWSVFPFISWRIMDGGKIRAEIHAAQARQKMAAVDYEQTVLKALNESETAMSNYQYYQQSVAQWTEAAVQAQQVFRSQQRRFSAGDISMADVLEAQRQYAEAQYSLALTQGKASSAMVDVVKALGGGI</sequence>
<evidence type="ECO:0000313" key="3">
    <source>
        <dbReference type="EMBL" id="PIT38556.1"/>
    </source>
</evidence>
<dbReference type="Gene3D" id="2.20.200.10">
    <property type="entry name" value="Outer membrane efflux proteins (OEP)"/>
    <property type="match status" value="1"/>
</dbReference>
<keyword evidence="2" id="KW-0472">Membrane</keyword>
<keyword evidence="4" id="KW-1185">Reference proteome</keyword>
<feature type="signal peptide" evidence="2">
    <location>
        <begin position="1"/>
        <end position="21"/>
    </location>
</feature>
<dbReference type="InterPro" id="IPR003423">
    <property type="entry name" value="OMP_efflux"/>
</dbReference>
<accession>A0A2N9X5V3</accession>
<reference evidence="3" key="1">
    <citation type="journal article" date="2017" name="MBio">
        <title>Type VI secretion-mediated competition in the bee gut microbiome.</title>
        <authorList>
            <person name="Steele M.I."/>
            <person name="Kwong W.K."/>
            <person name="Powell J.E."/>
            <person name="Whiteley M."/>
            <person name="Moran N.A."/>
        </authorList>
    </citation>
    <scope>NUCLEOTIDE SEQUENCE [LARGE SCALE GENOMIC DNA]</scope>
    <source>
        <strain evidence="3">WkB273</strain>
    </source>
</reference>
<dbReference type="AlphaFoldDB" id="A0A2N9X5V3"/>
<dbReference type="RefSeq" id="WP_100152466.1">
    <property type="nucleotide sequence ID" value="NZ_MEIL01000029.1"/>
</dbReference>
<dbReference type="NCBIfam" id="TIGR01845">
    <property type="entry name" value="outer_NodT"/>
    <property type="match status" value="1"/>
</dbReference>
<dbReference type="GO" id="GO:0015562">
    <property type="term" value="F:efflux transmembrane transporter activity"/>
    <property type="evidence" value="ECO:0007669"/>
    <property type="project" value="InterPro"/>
</dbReference>
<feature type="chain" id="PRO_5014489477" description="RND transporter" evidence="2">
    <location>
        <begin position="22"/>
        <end position="462"/>
    </location>
</feature>
<dbReference type="InterPro" id="IPR010131">
    <property type="entry name" value="MdtP/NodT-like"/>
</dbReference>
<comment type="caution">
    <text evidence="3">The sequence shown here is derived from an EMBL/GenBank/DDBJ whole genome shotgun (WGS) entry which is preliminary data.</text>
</comment>
<evidence type="ECO:0000313" key="4">
    <source>
        <dbReference type="Proteomes" id="UP000230202"/>
    </source>
</evidence>
<keyword evidence="2" id="KW-0732">Signal</keyword>
<keyword evidence="2" id="KW-0564">Palmitate</keyword>
<comment type="subcellular location">
    <subcellularLocation>
        <location evidence="2">Cell membrane</location>
        <topology evidence="2">Lipid-anchor</topology>
    </subcellularLocation>
</comment>
<dbReference type="Proteomes" id="UP000230202">
    <property type="component" value="Unassembled WGS sequence"/>
</dbReference>
<protein>
    <recommendedName>
        <fullName evidence="5">RND transporter</fullName>
    </recommendedName>
</protein>
<keyword evidence="2" id="KW-1134">Transmembrane beta strand</keyword>
<dbReference type="Gene3D" id="1.20.1600.10">
    <property type="entry name" value="Outer membrane efflux proteins (OEP)"/>
    <property type="match status" value="1"/>
</dbReference>
<dbReference type="GO" id="GO:0005886">
    <property type="term" value="C:plasma membrane"/>
    <property type="evidence" value="ECO:0007669"/>
    <property type="project" value="UniProtKB-SubCell"/>
</dbReference>
<evidence type="ECO:0008006" key="5">
    <source>
        <dbReference type="Google" id="ProtNLM"/>
    </source>
</evidence>
<proteinExistence type="inferred from homology"/>
<evidence type="ECO:0000256" key="2">
    <source>
        <dbReference type="RuleBase" id="RU362097"/>
    </source>
</evidence>
<organism evidence="3 4">
    <name type="scientific">Snodgrassella alvi</name>
    <dbReference type="NCBI Taxonomy" id="1196083"/>
    <lineage>
        <taxon>Bacteria</taxon>
        <taxon>Pseudomonadati</taxon>
        <taxon>Pseudomonadota</taxon>
        <taxon>Betaproteobacteria</taxon>
        <taxon>Neisseriales</taxon>
        <taxon>Neisseriaceae</taxon>
        <taxon>Snodgrassella</taxon>
    </lineage>
</organism>
<dbReference type="PROSITE" id="PS51257">
    <property type="entry name" value="PROKAR_LIPOPROTEIN"/>
    <property type="match status" value="1"/>
</dbReference>
<gene>
    <name evidence="3" type="ORF">BHC54_08465</name>
</gene>
<keyword evidence="2" id="KW-0449">Lipoprotein</keyword>
<evidence type="ECO:0000256" key="1">
    <source>
        <dbReference type="ARBA" id="ARBA00007613"/>
    </source>
</evidence>
<keyword evidence="2" id="KW-0812">Transmembrane</keyword>